<proteinExistence type="predicted"/>
<evidence type="ECO:0000313" key="2">
    <source>
        <dbReference type="Proteomes" id="UP001230649"/>
    </source>
</evidence>
<name>A0ACC2VA91_9TREE</name>
<protein>
    <submittedName>
        <fullName evidence="1">Uncharacterized protein</fullName>
    </submittedName>
</protein>
<dbReference type="Proteomes" id="UP001230649">
    <property type="component" value="Unassembled WGS sequence"/>
</dbReference>
<organism evidence="1 2">
    <name type="scientific">Naganishia adeliensis</name>
    <dbReference type="NCBI Taxonomy" id="92952"/>
    <lineage>
        <taxon>Eukaryota</taxon>
        <taxon>Fungi</taxon>
        <taxon>Dikarya</taxon>
        <taxon>Basidiomycota</taxon>
        <taxon>Agaricomycotina</taxon>
        <taxon>Tremellomycetes</taxon>
        <taxon>Filobasidiales</taxon>
        <taxon>Filobasidiaceae</taxon>
        <taxon>Naganishia</taxon>
    </lineage>
</organism>
<keyword evidence="2" id="KW-1185">Reference proteome</keyword>
<dbReference type="EMBL" id="JASBWS010000122">
    <property type="protein sequence ID" value="KAJ9095561.1"/>
    <property type="molecule type" value="Genomic_DNA"/>
</dbReference>
<gene>
    <name evidence="1" type="ORF">QFC20_006608</name>
</gene>
<comment type="caution">
    <text evidence="1">The sequence shown here is derived from an EMBL/GenBank/DDBJ whole genome shotgun (WGS) entry which is preliminary data.</text>
</comment>
<reference evidence="1" key="1">
    <citation type="submission" date="2023-04" db="EMBL/GenBank/DDBJ databases">
        <title>Draft Genome sequencing of Naganishia species isolated from polar environments using Oxford Nanopore Technology.</title>
        <authorList>
            <person name="Leo P."/>
            <person name="Venkateswaran K."/>
        </authorList>
    </citation>
    <scope>NUCLEOTIDE SEQUENCE</scope>
    <source>
        <strain evidence="1">MNA-CCFEE 5262</strain>
    </source>
</reference>
<accession>A0ACC2VA91</accession>
<sequence>MATEYTGRSTLDSKNLDRGAVQDAGERSERRQKAPTIQIVLRKGPSPPRNHQRQSQPTEVKPTTVKAKVTANISSKTAPAESDELITALSNPLLYQRPALLPALQKIIQSLEVAHSTVEAYASGDYMTEKPLNVALGRVLRAWTEFVSPLNAIHGLKAMNKNDPGVEERAIARQAVGRKLLALAKDKQSCVLAIKKIQRGYEDGSEEAVALGNKQFDTSLVRLIQFATMMATIEYALQIAIERVAVKMIADGQGISRLKERSDC</sequence>
<evidence type="ECO:0000313" key="1">
    <source>
        <dbReference type="EMBL" id="KAJ9095561.1"/>
    </source>
</evidence>